<reference evidence="9 10" key="1">
    <citation type="submission" date="2014-10" db="EMBL/GenBank/DDBJ databases">
        <title>Draft genome of the hookworm Ancylostoma caninum.</title>
        <authorList>
            <person name="Mitreva M."/>
        </authorList>
    </citation>
    <scope>NUCLEOTIDE SEQUENCE [LARGE SCALE GENOMIC DNA]</scope>
    <source>
        <strain evidence="9 10">Baltimore</strain>
    </source>
</reference>
<dbReference type="STRING" id="29170.A0A368GD88"/>
<keyword evidence="5" id="KW-0131">Cell cycle</keyword>
<dbReference type="GO" id="GO:0000779">
    <property type="term" value="C:condensed chromosome, centromeric region"/>
    <property type="evidence" value="ECO:0007669"/>
    <property type="project" value="TreeGrafter"/>
</dbReference>
<dbReference type="Proteomes" id="UP000252519">
    <property type="component" value="Unassembled WGS sequence"/>
</dbReference>
<comment type="subcellular location">
    <subcellularLocation>
        <location evidence="1">Nucleus</location>
    </subcellularLocation>
</comment>
<evidence type="ECO:0000259" key="8">
    <source>
        <dbReference type="Pfam" id="PF12717"/>
    </source>
</evidence>
<keyword evidence="3" id="KW-0498">Mitosis</keyword>
<dbReference type="InterPro" id="IPR016024">
    <property type="entry name" value="ARM-type_fold"/>
</dbReference>
<feature type="compositionally biased region" description="Acidic residues" evidence="7">
    <location>
        <begin position="21"/>
        <end position="38"/>
    </location>
</feature>
<accession>A0A368GD88</accession>
<evidence type="ECO:0000256" key="3">
    <source>
        <dbReference type="ARBA" id="ARBA00022776"/>
    </source>
</evidence>
<feature type="compositionally biased region" description="Basic and acidic residues" evidence="7">
    <location>
        <begin position="1087"/>
        <end position="1101"/>
    </location>
</feature>
<dbReference type="GO" id="GO:0010032">
    <property type="term" value="P:meiotic chromosome condensation"/>
    <property type="evidence" value="ECO:0007669"/>
    <property type="project" value="TreeGrafter"/>
</dbReference>
<dbReference type="GO" id="GO:0000796">
    <property type="term" value="C:condensin complex"/>
    <property type="evidence" value="ECO:0007669"/>
    <property type="project" value="TreeGrafter"/>
</dbReference>
<feature type="domain" description="Condensin complex subunit 1 C-terminal" evidence="8">
    <location>
        <begin position="1215"/>
        <end position="1370"/>
    </location>
</feature>
<evidence type="ECO:0000256" key="1">
    <source>
        <dbReference type="ARBA" id="ARBA00004123"/>
    </source>
</evidence>
<dbReference type="EMBL" id="JOJR01000244">
    <property type="protein sequence ID" value="RCN41229.1"/>
    <property type="molecule type" value="Genomic_DNA"/>
</dbReference>
<dbReference type="PANTHER" id="PTHR14222">
    <property type="entry name" value="CONDENSIN"/>
    <property type="match status" value="1"/>
</dbReference>
<dbReference type="Pfam" id="PF12717">
    <property type="entry name" value="Cnd1"/>
    <property type="match status" value="1"/>
</dbReference>
<comment type="caution">
    <text evidence="9">The sequence shown here is derived from an EMBL/GenBank/DDBJ whole genome shotgun (WGS) entry which is preliminary data.</text>
</comment>
<evidence type="ECO:0000313" key="9">
    <source>
        <dbReference type="EMBL" id="RCN41229.1"/>
    </source>
</evidence>
<proteinExistence type="predicted"/>
<dbReference type="OrthoDB" id="77601at2759"/>
<keyword evidence="2 9" id="KW-0132">Cell division</keyword>
<dbReference type="PANTHER" id="PTHR14222:SF2">
    <property type="entry name" value="CONDENSIN COMPLEX SUBUNIT 1"/>
    <property type="match status" value="1"/>
</dbReference>
<evidence type="ECO:0000313" key="10">
    <source>
        <dbReference type="Proteomes" id="UP000252519"/>
    </source>
</evidence>
<dbReference type="InterPro" id="IPR032682">
    <property type="entry name" value="Cnd1_C"/>
</dbReference>
<dbReference type="GO" id="GO:0042393">
    <property type="term" value="F:histone binding"/>
    <property type="evidence" value="ECO:0007669"/>
    <property type="project" value="TreeGrafter"/>
</dbReference>
<feature type="region of interest" description="Disordered" evidence="7">
    <location>
        <begin position="1"/>
        <end position="40"/>
    </location>
</feature>
<keyword evidence="10" id="KW-1185">Reference proteome</keyword>
<dbReference type="GO" id="GO:0007076">
    <property type="term" value="P:mitotic chromosome condensation"/>
    <property type="evidence" value="ECO:0007669"/>
    <property type="project" value="InterPro"/>
</dbReference>
<dbReference type="SUPFAM" id="SSF48371">
    <property type="entry name" value="ARM repeat"/>
    <property type="match status" value="2"/>
</dbReference>
<name>A0A368GD88_ANCCA</name>
<dbReference type="InterPro" id="IPR026971">
    <property type="entry name" value="CND1/NCAPD3"/>
</dbReference>
<feature type="coiled-coil region" evidence="6">
    <location>
        <begin position="663"/>
        <end position="697"/>
    </location>
</feature>
<evidence type="ECO:0000256" key="2">
    <source>
        <dbReference type="ARBA" id="ARBA00022618"/>
    </source>
</evidence>
<dbReference type="GO" id="GO:0005634">
    <property type="term" value="C:nucleus"/>
    <property type="evidence" value="ECO:0007669"/>
    <property type="project" value="UniProtKB-SubCell"/>
</dbReference>
<dbReference type="GO" id="GO:0051301">
    <property type="term" value="P:cell division"/>
    <property type="evidence" value="ECO:0007669"/>
    <property type="project" value="UniProtKB-KW"/>
</dbReference>
<feature type="region of interest" description="Disordered" evidence="7">
    <location>
        <begin position="1087"/>
        <end position="1124"/>
    </location>
</feature>
<feature type="compositionally biased region" description="Acidic residues" evidence="7">
    <location>
        <begin position="1107"/>
        <end position="1116"/>
    </location>
</feature>
<keyword evidence="4" id="KW-0539">Nucleus</keyword>
<evidence type="ECO:0000256" key="6">
    <source>
        <dbReference type="SAM" id="Coils"/>
    </source>
</evidence>
<sequence>MGDSDESGPENPEQEVQVAEGVDESSDEEAEEQVEDEERADHIGVDSKRFAIPSSDEDLMYETVYKFVVKNDISLEEARRAIRGFDRFVDDGDYFEIHTFFDEFYHISRSDGKIRKWDMWLELIELLLQAFNTFKPDLVNTVCHVASVGDNLPENMKDTCADRIEIMEMLVYLIKNLVLRLEDIAVKRSYQEIGVQVANDDDSDLDEDVIVDENMSDEGFETWNKVRNQVLEMIDFICCLNISRGNGEVIEHAIQFLSRPPRLDPELLRCFSTIILKFASHPRFSKKNAKEDLVKLLTHMRPICIGFDFANSFAEELVDATMKFDYLKDARSEYPFVDLVEKFSEPGRMHDQMLSVMLMRMWRLVPRETSGSVTLPRPFVLLVQKLSQRAPEVFLDHCSQAAHALNFDPPALRTAILEAFCHNICSNELLAPNHVRPGSSVYNSYTIMTDCLLDFLEDTNPQVRLNVLNFWVHIANSRRVPFDSLKKGIFNAITERLKTEKSANARKLAMQFLVLYLLLGPYGKELNFDALSKACSNLADFMQNIEAIDPERPGVQVITERFNSFVDKMREELTNVIETKKYDENSDDLVEQPLEKIIVMMVNMVELCMEDVVCVLAKMCFLGKFKNISPDLPTEQLVEELINEFRRYYITMNMGHIGDSFGQDRLEEMGAAFEENMDRAERAVNVVQEKMLFAEQMTLLFPHILEALEQSGFTDINYAVTFFATCYRFKIRKSASALYRMYSAGNKNLSTEVINTVRMLFLKRNLRGDVDIVETANCLMERLTDKEDGDRVAIEELIYHAFTEASFPPGLVSHLINIITEVPAPYKCPALTVLALITRIDPYGMRKHFRVLHKCLKSDDVREACAALEVISHLVPANEDDPVKEEENYRYRLRASDSIFCDIEHLFFRVFLSDDEEKLPDGTPISEYWYKCARTCVKAIFSIASDVDYLISRILAKGLWYAQRSSEALISFAEWEESGKVPMGINRELIKKRKQYLCVAWQRTNERALMLVAEIVEGTLTYVDNNFPKLLKRAMQLDDKAAEELEEATEPYPDYKKEHTDIEMDFAYREGIFARTIAAIKSKSTDSVKTDKTEVESERSETSVPESAEEEDEDDESNRPSTDELIRTRTVELLESRLLRKDGVLGRCLTMVVYFIRHPNIPKPIADAALRAFSKFLLICPQFTERASSLFLTFTCCHPDADMREYLLVAAVDVMQRFPSMLDRHALFLFDMPIDKDVNVKITALLYLTQMLTRDILKPRGTLSNVALCMLKKKPSNDTADPSQEVQTSYREVMALAKKLFYEISLKGNLLVNVMPDLICRVCRWEKEVPLSDFKDIVQKLLPLIVDKPLDTVVEKMCSRFEFCNSREATANNQHIAHYFSYFISQVPLSDTSFYKMRDSLAYFAPFLEDSVVYHDLVAPIHQLASSTQSTDVKRDADEFLRKVDFLHVKSTLTDEERDRMSKAVGPINLDVPVKLDKDGNPIIFSFADCDEPVEYDDN</sequence>
<evidence type="ECO:0000256" key="7">
    <source>
        <dbReference type="SAM" id="MobiDB-lite"/>
    </source>
</evidence>
<organism evidence="9 10">
    <name type="scientific">Ancylostoma caninum</name>
    <name type="common">Dog hookworm</name>
    <dbReference type="NCBI Taxonomy" id="29170"/>
    <lineage>
        <taxon>Eukaryota</taxon>
        <taxon>Metazoa</taxon>
        <taxon>Ecdysozoa</taxon>
        <taxon>Nematoda</taxon>
        <taxon>Chromadorea</taxon>
        <taxon>Rhabditida</taxon>
        <taxon>Rhabditina</taxon>
        <taxon>Rhabditomorpha</taxon>
        <taxon>Strongyloidea</taxon>
        <taxon>Ancylostomatidae</taxon>
        <taxon>Ancylostomatinae</taxon>
        <taxon>Ancylostoma</taxon>
    </lineage>
</organism>
<keyword evidence="6" id="KW-0175">Coiled coil</keyword>
<protein>
    <submittedName>
        <fullName evidence="9">Putative cell division topological specificity factor MinE</fullName>
    </submittedName>
</protein>
<gene>
    <name evidence="9" type="ORF">ANCCAN_12796</name>
</gene>
<evidence type="ECO:0000256" key="5">
    <source>
        <dbReference type="ARBA" id="ARBA00023306"/>
    </source>
</evidence>
<evidence type="ECO:0000256" key="4">
    <source>
        <dbReference type="ARBA" id="ARBA00023242"/>
    </source>
</evidence>